<dbReference type="SMART" id="SM00028">
    <property type="entry name" value="TPR"/>
    <property type="match status" value="7"/>
</dbReference>
<dbReference type="InterPro" id="IPR011990">
    <property type="entry name" value="TPR-like_helical_dom_sf"/>
</dbReference>
<dbReference type="InterPro" id="IPR019734">
    <property type="entry name" value="TPR_rpt"/>
</dbReference>
<dbReference type="InterPro" id="IPR001245">
    <property type="entry name" value="Ser-Thr/Tyr_kinase_cat_dom"/>
</dbReference>
<gene>
    <name evidence="6" type="ORF">M407DRAFT_30478</name>
</gene>
<evidence type="ECO:0000313" key="6">
    <source>
        <dbReference type="EMBL" id="KIO19864.1"/>
    </source>
</evidence>
<evidence type="ECO:0000256" key="3">
    <source>
        <dbReference type="PROSITE-ProRule" id="PRU00339"/>
    </source>
</evidence>
<evidence type="ECO:0000256" key="1">
    <source>
        <dbReference type="ARBA" id="ARBA00022737"/>
    </source>
</evidence>
<feature type="domain" description="Protein kinase" evidence="5">
    <location>
        <begin position="1"/>
        <end position="166"/>
    </location>
</feature>
<protein>
    <recommendedName>
        <fullName evidence="5">Protein kinase domain-containing protein</fullName>
    </recommendedName>
</protein>
<dbReference type="SUPFAM" id="SSF56112">
    <property type="entry name" value="Protein kinase-like (PK-like)"/>
    <property type="match status" value="1"/>
</dbReference>
<dbReference type="EMBL" id="KN823199">
    <property type="protein sequence ID" value="KIO19864.1"/>
    <property type="molecule type" value="Genomic_DNA"/>
</dbReference>
<keyword evidence="1" id="KW-0677">Repeat</keyword>
<name>A0A0C3Q859_9AGAM</name>
<dbReference type="InterPro" id="IPR011009">
    <property type="entry name" value="Kinase-like_dom_sf"/>
</dbReference>
<accession>A0A0C3Q859</accession>
<dbReference type="SUPFAM" id="SSF81901">
    <property type="entry name" value="HCP-like"/>
    <property type="match status" value="1"/>
</dbReference>
<evidence type="ECO:0000259" key="5">
    <source>
        <dbReference type="PROSITE" id="PS50011"/>
    </source>
</evidence>
<dbReference type="Gene3D" id="1.10.510.10">
    <property type="entry name" value="Transferase(Phosphotransferase) domain 1"/>
    <property type="match status" value="1"/>
</dbReference>
<dbReference type="PANTHER" id="PTHR45641:SF19">
    <property type="entry name" value="NEPHROCYSTIN-3"/>
    <property type="match status" value="1"/>
</dbReference>
<proteinExistence type="predicted"/>
<keyword evidence="2 3" id="KW-0802">TPR repeat</keyword>
<dbReference type="PANTHER" id="PTHR45641">
    <property type="entry name" value="TETRATRICOPEPTIDE REPEAT PROTEIN (AFU_ORTHOLOGUE AFUA_6G03870)"/>
    <property type="match status" value="1"/>
</dbReference>
<dbReference type="HOGENOM" id="CLU_000288_7_37_1"/>
<evidence type="ECO:0000256" key="4">
    <source>
        <dbReference type="SAM" id="MobiDB-lite"/>
    </source>
</evidence>
<dbReference type="Pfam" id="PF13424">
    <property type="entry name" value="TPR_12"/>
    <property type="match status" value="2"/>
</dbReference>
<feature type="compositionally biased region" description="Basic and acidic residues" evidence="4">
    <location>
        <begin position="37"/>
        <end position="47"/>
    </location>
</feature>
<feature type="repeat" description="TPR" evidence="3">
    <location>
        <begin position="423"/>
        <end position="456"/>
    </location>
</feature>
<organism evidence="6 7">
    <name type="scientific">Tulasnella calospora MUT 4182</name>
    <dbReference type="NCBI Taxonomy" id="1051891"/>
    <lineage>
        <taxon>Eukaryota</taxon>
        <taxon>Fungi</taxon>
        <taxon>Dikarya</taxon>
        <taxon>Basidiomycota</taxon>
        <taxon>Agaricomycotina</taxon>
        <taxon>Agaricomycetes</taxon>
        <taxon>Cantharellales</taxon>
        <taxon>Tulasnellaceae</taxon>
        <taxon>Tulasnella</taxon>
    </lineage>
</organism>
<dbReference type="Gene3D" id="1.25.40.10">
    <property type="entry name" value="Tetratricopeptide repeat domain"/>
    <property type="match status" value="2"/>
</dbReference>
<sequence>MVTSSRASYHAIITDFGSARLLNDPSDNGSNKAIGQEVERNPSTEKDCSPIHLAATGSLLTLTGPAWSLRWAPPEAVSGSRPSLPSDIWAAGWVCWEIMTDQLPFPELNSPDVIATMVVEGNVPSAREDAQLSQIVALSSLMKDCWAFNPMDRPNTSKCYREVKWMPSTPPLGGASGSKASSIDLLLEMGHIRYNQGDCEGAASLFTQGLAAARSAGDPRAIAQALDWLATTYRLQCKYKEAKELLVQSQEIYIRINDDLGHAKTLYGLGNVDYVQRKFTEAQDYFTRARDIFTRIDDEGGQAAALVGLGHVYHAQSKHPEAEKSYTQASDISLRIGCNQTRGNSLRGLGQVYYKTSKYTKAEEFYAQAEDIYFRIGDRLGQANTLSGLGDVYYMQSKYSDARQSFTRAHDIYAQINNLPGQANALKRMGLTYRTQSKYKEAEESYSRAQEIFSRIGDMQGQANILRARDDIHQKQSRDVEVAAYYSKARDIYDKAWSLFR</sequence>
<evidence type="ECO:0000256" key="2">
    <source>
        <dbReference type="ARBA" id="ARBA00022803"/>
    </source>
</evidence>
<reference evidence="7" key="2">
    <citation type="submission" date="2015-01" db="EMBL/GenBank/DDBJ databases">
        <title>Evolutionary Origins and Diversification of the Mycorrhizal Mutualists.</title>
        <authorList>
            <consortium name="DOE Joint Genome Institute"/>
            <consortium name="Mycorrhizal Genomics Consortium"/>
            <person name="Kohler A."/>
            <person name="Kuo A."/>
            <person name="Nagy L.G."/>
            <person name="Floudas D."/>
            <person name="Copeland A."/>
            <person name="Barry K.W."/>
            <person name="Cichocki N."/>
            <person name="Veneault-Fourrey C."/>
            <person name="LaButti K."/>
            <person name="Lindquist E.A."/>
            <person name="Lipzen A."/>
            <person name="Lundell T."/>
            <person name="Morin E."/>
            <person name="Murat C."/>
            <person name="Riley R."/>
            <person name="Ohm R."/>
            <person name="Sun H."/>
            <person name="Tunlid A."/>
            <person name="Henrissat B."/>
            <person name="Grigoriev I.V."/>
            <person name="Hibbett D.S."/>
            <person name="Martin F."/>
        </authorList>
    </citation>
    <scope>NUCLEOTIDE SEQUENCE [LARGE SCALE GENOMIC DNA]</scope>
    <source>
        <strain evidence="7">MUT 4182</strain>
    </source>
</reference>
<dbReference type="GO" id="GO:0004672">
    <property type="term" value="F:protein kinase activity"/>
    <property type="evidence" value="ECO:0007669"/>
    <property type="project" value="InterPro"/>
</dbReference>
<keyword evidence="7" id="KW-1185">Reference proteome</keyword>
<dbReference type="Proteomes" id="UP000054248">
    <property type="component" value="Unassembled WGS sequence"/>
</dbReference>
<dbReference type="GO" id="GO:0005524">
    <property type="term" value="F:ATP binding"/>
    <property type="evidence" value="ECO:0007669"/>
    <property type="project" value="InterPro"/>
</dbReference>
<dbReference type="SUPFAM" id="SSF48452">
    <property type="entry name" value="TPR-like"/>
    <property type="match status" value="1"/>
</dbReference>
<dbReference type="Pfam" id="PF07714">
    <property type="entry name" value="PK_Tyr_Ser-Thr"/>
    <property type="match status" value="1"/>
</dbReference>
<feature type="repeat" description="TPR" evidence="3">
    <location>
        <begin position="383"/>
        <end position="416"/>
    </location>
</feature>
<dbReference type="PROSITE" id="PS50005">
    <property type="entry name" value="TPR"/>
    <property type="match status" value="2"/>
</dbReference>
<dbReference type="AlphaFoldDB" id="A0A0C3Q859"/>
<dbReference type="PROSITE" id="PS50011">
    <property type="entry name" value="PROTEIN_KINASE_DOM"/>
    <property type="match status" value="1"/>
</dbReference>
<reference evidence="6 7" key="1">
    <citation type="submission" date="2014-04" db="EMBL/GenBank/DDBJ databases">
        <authorList>
            <consortium name="DOE Joint Genome Institute"/>
            <person name="Kuo A."/>
            <person name="Girlanda M."/>
            <person name="Perotto S."/>
            <person name="Kohler A."/>
            <person name="Nagy L.G."/>
            <person name="Floudas D."/>
            <person name="Copeland A."/>
            <person name="Barry K.W."/>
            <person name="Cichocki N."/>
            <person name="Veneault-Fourrey C."/>
            <person name="LaButti K."/>
            <person name="Lindquist E.A."/>
            <person name="Lipzen A."/>
            <person name="Lundell T."/>
            <person name="Morin E."/>
            <person name="Murat C."/>
            <person name="Sun H."/>
            <person name="Tunlid A."/>
            <person name="Henrissat B."/>
            <person name="Grigoriev I.V."/>
            <person name="Hibbett D.S."/>
            <person name="Martin F."/>
            <person name="Nordberg H.P."/>
            <person name="Cantor M.N."/>
            <person name="Hua S.X."/>
        </authorList>
    </citation>
    <scope>NUCLEOTIDE SEQUENCE [LARGE SCALE GENOMIC DNA]</scope>
    <source>
        <strain evidence="6 7">MUT 4182</strain>
    </source>
</reference>
<dbReference type="InterPro" id="IPR000719">
    <property type="entry name" value="Prot_kinase_dom"/>
</dbReference>
<evidence type="ECO:0000313" key="7">
    <source>
        <dbReference type="Proteomes" id="UP000054248"/>
    </source>
</evidence>
<feature type="region of interest" description="Disordered" evidence="4">
    <location>
        <begin position="24"/>
        <end position="47"/>
    </location>
</feature>
<dbReference type="STRING" id="1051891.A0A0C3Q859"/>
<dbReference type="OrthoDB" id="621413at2759"/>